<organism evidence="1 2">
    <name type="scientific">Formosa undariae</name>
    <dbReference type="NCBI Taxonomy" id="1325436"/>
    <lineage>
        <taxon>Bacteria</taxon>
        <taxon>Pseudomonadati</taxon>
        <taxon>Bacteroidota</taxon>
        <taxon>Flavobacteriia</taxon>
        <taxon>Flavobacteriales</taxon>
        <taxon>Flavobacteriaceae</taxon>
        <taxon>Formosa</taxon>
    </lineage>
</organism>
<evidence type="ECO:0000313" key="1">
    <source>
        <dbReference type="EMBL" id="MFB9053856.1"/>
    </source>
</evidence>
<reference evidence="1 2" key="1">
    <citation type="submission" date="2024-09" db="EMBL/GenBank/DDBJ databases">
        <authorList>
            <person name="Sun Q."/>
            <person name="Mori K."/>
        </authorList>
    </citation>
    <scope>NUCLEOTIDE SEQUENCE [LARGE SCALE GENOMIC DNA]</scope>
    <source>
        <strain evidence="1 2">CECT 8286</strain>
    </source>
</reference>
<sequence length="212" mass="23641">MTPTERGAFCSKCKKEVTDYTHASKYQLAKILDQKGTICGKFRPNQLNTDISSFRNERVSKAPVFLGISSLLLFSSPVLSQQQPDPIHLDSASSNYKEQNTNYKSKDSIIVSGVVTDGTTPLPGVNILLKGTRYGVLTDFDGKFSIPINATEIQKKPILSFSYLGFESQDIQLDKNNTDLSQIKMILDETLLGEVVVVKKLNIFRRIGNLFR</sequence>
<dbReference type="InterPro" id="IPR008969">
    <property type="entry name" value="CarboxyPept-like_regulatory"/>
</dbReference>
<dbReference type="Gene3D" id="2.60.40.1120">
    <property type="entry name" value="Carboxypeptidase-like, regulatory domain"/>
    <property type="match status" value="1"/>
</dbReference>
<dbReference type="Pfam" id="PF13715">
    <property type="entry name" value="CarbopepD_reg_2"/>
    <property type="match status" value="1"/>
</dbReference>
<protein>
    <submittedName>
        <fullName evidence="1">Carboxypeptidase-like regulatory domain-containing protein</fullName>
    </submittedName>
</protein>
<evidence type="ECO:0000313" key="2">
    <source>
        <dbReference type="Proteomes" id="UP001589605"/>
    </source>
</evidence>
<dbReference type="Proteomes" id="UP001589605">
    <property type="component" value="Unassembled WGS sequence"/>
</dbReference>
<comment type="caution">
    <text evidence="1">The sequence shown here is derived from an EMBL/GenBank/DDBJ whole genome shotgun (WGS) entry which is preliminary data.</text>
</comment>
<proteinExistence type="predicted"/>
<dbReference type="RefSeq" id="WP_382383170.1">
    <property type="nucleotide sequence ID" value="NZ_JBHMEZ010000012.1"/>
</dbReference>
<name>A0ABV5F338_9FLAO</name>
<dbReference type="SUPFAM" id="SSF49464">
    <property type="entry name" value="Carboxypeptidase regulatory domain-like"/>
    <property type="match status" value="1"/>
</dbReference>
<keyword evidence="2" id="KW-1185">Reference proteome</keyword>
<gene>
    <name evidence="1" type="ORF">ACFFVB_12290</name>
</gene>
<dbReference type="EMBL" id="JBHMEZ010000012">
    <property type="protein sequence ID" value="MFB9053856.1"/>
    <property type="molecule type" value="Genomic_DNA"/>
</dbReference>
<accession>A0ABV5F338</accession>